<dbReference type="EMBL" id="JAXUIC010000002">
    <property type="protein sequence ID" value="KAK4603476.1"/>
    <property type="molecule type" value="Genomic_DNA"/>
</dbReference>
<evidence type="ECO:0000256" key="9">
    <source>
        <dbReference type="ARBA" id="ARBA00037910"/>
    </source>
</evidence>
<evidence type="ECO:0000256" key="12">
    <source>
        <dbReference type="ARBA" id="ARBA00067336"/>
    </source>
</evidence>
<dbReference type="CDD" id="cd11043">
    <property type="entry name" value="CYP90-like"/>
    <property type="match status" value="1"/>
</dbReference>
<evidence type="ECO:0000256" key="6">
    <source>
        <dbReference type="ARBA" id="ARBA00022989"/>
    </source>
</evidence>
<keyword evidence="7 14" id="KW-0408">Iron</keyword>
<feature type="binding site" description="axial binding residue" evidence="14">
    <location>
        <position position="447"/>
    </location>
    <ligand>
        <name>heme</name>
        <dbReference type="ChEBI" id="CHEBI:30413"/>
    </ligand>
    <ligandPart>
        <name>Fe</name>
        <dbReference type="ChEBI" id="CHEBI:18248"/>
    </ligandPart>
</feature>
<evidence type="ECO:0000256" key="7">
    <source>
        <dbReference type="ARBA" id="ARBA00023004"/>
    </source>
</evidence>
<dbReference type="SUPFAM" id="SSF48264">
    <property type="entry name" value="Cytochrome P450"/>
    <property type="match status" value="1"/>
</dbReference>
<feature type="compositionally biased region" description="Low complexity" evidence="16">
    <location>
        <begin position="1"/>
        <end position="11"/>
    </location>
</feature>
<dbReference type="InterPro" id="IPR002401">
    <property type="entry name" value="Cyt_P450_E_grp-I"/>
</dbReference>
<evidence type="ECO:0000313" key="18">
    <source>
        <dbReference type="Proteomes" id="UP001324115"/>
    </source>
</evidence>
<dbReference type="GO" id="GO:0005506">
    <property type="term" value="F:iron ion binding"/>
    <property type="evidence" value="ECO:0007669"/>
    <property type="project" value="InterPro"/>
</dbReference>
<dbReference type="FunFam" id="1.10.630.10:FF:000057">
    <property type="entry name" value="Cytochrome P450 724B1"/>
    <property type="match status" value="1"/>
</dbReference>
<dbReference type="GO" id="GO:0004497">
    <property type="term" value="F:monooxygenase activity"/>
    <property type="evidence" value="ECO:0007669"/>
    <property type="project" value="UniProtKB-KW"/>
</dbReference>
<dbReference type="InterPro" id="IPR017972">
    <property type="entry name" value="Cyt_P450_CS"/>
</dbReference>
<keyword evidence="5 14" id="KW-0479">Metal-binding</keyword>
<sequence>MDDTFASNSSNRAHRSSPAGLEIPSSRTSPVALTCYLARRRRPSALGLPTPSTSRKQDAPNLPPGHMGWPLLGETIGFLKPHKSNSIGSFLQQHCSRYGRIFKSHLFGSPTIVSCDHEFNLFILQNEEKLFQVSYPKSMQGILGKYSLIIATGEIHKKLRSFAVSFSGTSKSTPAFFHLAENMSISMMDSWKSCKPVSFYKEAKEFALKIMVKEILSIKPDEPLASKILEDFETYMRGFVSLPINIPGSAYANTVKARARLSSTVKQMIKEREQRNIVGLIEREDFLDVVLSKKSLTNDEIVSIVLDILLGGYETTATLMSLIVYFLGQAPNALENLKEEHQGIRKRKEDGEPLNWEDYKKMKFTRNVICEAMRCGNVVKFLHRKALQDVKYKDILIPSGWKVFPIFTAVNFDSALHKNPLEFNPWRWFDEETSKKVSPFGGGPRLCPGAELAKVEIACFLHHLVLNYRWKTKADDYPLAHPYVEFRRGLLLEIEPIGKIFGRES</sequence>
<dbReference type="Gene3D" id="1.10.630.10">
    <property type="entry name" value="Cytochrome P450"/>
    <property type="match status" value="1"/>
</dbReference>
<dbReference type="PROSITE" id="PS00086">
    <property type="entry name" value="CYTOCHROME_P450"/>
    <property type="match status" value="1"/>
</dbReference>
<evidence type="ECO:0000313" key="17">
    <source>
        <dbReference type="EMBL" id="KAK4603476.1"/>
    </source>
</evidence>
<dbReference type="InterPro" id="IPR036396">
    <property type="entry name" value="Cyt_P450_sf"/>
</dbReference>
<evidence type="ECO:0000256" key="14">
    <source>
        <dbReference type="PIRSR" id="PIRSR602401-1"/>
    </source>
</evidence>
<accession>A0AAN7J9T1</accession>
<comment type="pathway">
    <text evidence="9">Plant hormone biosynthesis; brassinosteroid biosynthesis.</text>
</comment>
<evidence type="ECO:0000256" key="16">
    <source>
        <dbReference type="SAM" id="MobiDB-lite"/>
    </source>
</evidence>
<comment type="cofactor">
    <cofactor evidence="14">
        <name>heme</name>
        <dbReference type="ChEBI" id="CHEBI:30413"/>
    </cofactor>
</comment>
<keyword evidence="6" id="KW-1133">Transmembrane helix</keyword>
<evidence type="ECO:0000256" key="8">
    <source>
        <dbReference type="ARBA" id="ARBA00023136"/>
    </source>
</evidence>
<dbReference type="GO" id="GO:0016132">
    <property type="term" value="P:brassinosteroid biosynthetic process"/>
    <property type="evidence" value="ECO:0007669"/>
    <property type="project" value="TreeGrafter"/>
</dbReference>
<evidence type="ECO:0000256" key="10">
    <source>
        <dbReference type="ARBA" id="ARBA00052777"/>
    </source>
</evidence>
<comment type="subcellular location">
    <subcellularLocation>
        <location evidence="1">Membrane</location>
        <topology evidence="1">Single-pass membrane protein</topology>
    </subcellularLocation>
</comment>
<evidence type="ECO:0000256" key="1">
    <source>
        <dbReference type="ARBA" id="ARBA00004167"/>
    </source>
</evidence>
<dbReference type="GO" id="GO:0020037">
    <property type="term" value="F:heme binding"/>
    <property type="evidence" value="ECO:0007669"/>
    <property type="project" value="InterPro"/>
</dbReference>
<comment type="pathway">
    <text evidence="2">Hormone biosynthesis.</text>
</comment>
<evidence type="ECO:0000256" key="2">
    <source>
        <dbReference type="ARBA" id="ARBA00004972"/>
    </source>
</evidence>
<dbReference type="PANTHER" id="PTHR24286:SF159">
    <property type="entry name" value="CYTOCHROME P450, FAMILY 724, SUBFAMILY A, POLYPEPTIDE 1"/>
    <property type="match status" value="1"/>
</dbReference>
<organism evidence="17 18">
    <name type="scientific">Quercus rubra</name>
    <name type="common">Northern red oak</name>
    <name type="synonym">Quercus borealis</name>
    <dbReference type="NCBI Taxonomy" id="3512"/>
    <lineage>
        <taxon>Eukaryota</taxon>
        <taxon>Viridiplantae</taxon>
        <taxon>Streptophyta</taxon>
        <taxon>Embryophyta</taxon>
        <taxon>Tracheophyta</taxon>
        <taxon>Spermatophyta</taxon>
        <taxon>Magnoliopsida</taxon>
        <taxon>eudicotyledons</taxon>
        <taxon>Gunneridae</taxon>
        <taxon>Pentapetalae</taxon>
        <taxon>rosids</taxon>
        <taxon>fabids</taxon>
        <taxon>Fagales</taxon>
        <taxon>Fagaceae</taxon>
        <taxon>Quercus</taxon>
    </lineage>
</organism>
<name>A0AAN7J9T1_QUERU</name>
<evidence type="ECO:0000256" key="15">
    <source>
        <dbReference type="RuleBase" id="RU000461"/>
    </source>
</evidence>
<dbReference type="AlphaFoldDB" id="A0AAN7J9T1"/>
<evidence type="ECO:0000256" key="5">
    <source>
        <dbReference type="ARBA" id="ARBA00022723"/>
    </source>
</evidence>
<feature type="region of interest" description="Disordered" evidence="16">
    <location>
        <begin position="44"/>
        <end position="64"/>
    </location>
</feature>
<dbReference type="GO" id="GO:0016125">
    <property type="term" value="P:sterol metabolic process"/>
    <property type="evidence" value="ECO:0007669"/>
    <property type="project" value="TreeGrafter"/>
</dbReference>
<dbReference type="PRINTS" id="PR00385">
    <property type="entry name" value="P450"/>
</dbReference>
<keyword evidence="8" id="KW-0472">Membrane</keyword>
<reference evidence="17 18" key="1">
    <citation type="journal article" date="2023" name="G3 (Bethesda)">
        <title>A haplotype-resolved chromosome-scale genome for Quercus rubra L. provides insights into the genetics of adaptive traits for red oak species.</title>
        <authorList>
            <person name="Kapoor B."/>
            <person name="Jenkins J."/>
            <person name="Schmutz J."/>
            <person name="Zhebentyayeva T."/>
            <person name="Kuelheim C."/>
            <person name="Coggeshall M."/>
            <person name="Heim C."/>
            <person name="Lasky J.R."/>
            <person name="Leites L."/>
            <person name="Islam-Faridi N."/>
            <person name="Romero-Severson J."/>
            <person name="DeLeo V.L."/>
            <person name="Lucas S.M."/>
            <person name="Lazic D."/>
            <person name="Gailing O."/>
            <person name="Carlson J."/>
            <person name="Staton M."/>
        </authorList>
    </citation>
    <scope>NUCLEOTIDE SEQUENCE [LARGE SCALE GENOMIC DNA]</scope>
    <source>
        <strain evidence="17">Pseudo-F2</strain>
    </source>
</reference>
<proteinExistence type="inferred from homology"/>
<evidence type="ECO:0000256" key="11">
    <source>
        <dbReference type="ARBA" id="ARBA00060577"/>
    </source>
</evidence>
<dbReference type="PANTHER" id="PTHR24286">
    <property type="entry name" value="CYTOCHROME P450 26"/>
    <property type="match status" value="1"/>
</dbReference>
<comment type="pathway">
    <text evidence="11">Steroid biosynthesis.</text>
</comment>
<keyword evidence="4" id="KW-0812">Transmembrane</keyword>
<dbReference type="GO" id="GO:0016020">
    <property type="term" value="C:membrane"/>
    <property type="evidence" value="ECO:0007669"/>
    <property type="project" value="UniProtKB-SubCell"/>
</dbReference>
<evidence type="ECO:0000256" key="4">
    <source>
        <dbReference type="ARBA" id="ARBA00022692"/>
    </source>
</evidence>
<protein>
    <recommendedName>
        <fullName evidence="12">Cytochrome P450 724B1</fullName>
    </recommendedName>
    <alternativeName>
        <fullName evidence="13">(22S)-22-hydroxycampesterol synthase</fullName>
    </alternativeName>
</protein>
<dbReference type="GO" id="GO:0010268">
    <property type="term" value="P:brassinosteroid homeostasis"/>
    <property type="evidence" value="ECO:0007669"/>
    <property type="project" value="TreeGrafter"/>
</dbReference>
<evidence type="ECO:0000256" key="3">
    <source>
        <dbReference type="ARBA" id="ARBA00010617"/>
    </source>
</evidence>
<feature type="region of interest" description="Disordered" evidence="16">
    <location>
        <begin position="1"/>
        <end position="27"/>
    </location>
</feature>
<keyword evidence="15" id="KW-0503">Monooxygenase</keyword>
<dbReference type="InterPro" id="IPR001128">
    <property type="entry name" value="Cyt_P450"/>
</dbReference>
<evidence type="ECO:0000256" key="13">
    <source>
        <dbReference type="ARBA" id="ARBA00077474"/>
    </source>
</evidence>
<dbReference type="GO" id="GO:0016705">
    <property type="term" value="F:oxidoreductase activity, acting on paired donors, with incorporation or reduction of molecular oxygen"/>
    <property type="evidence" value="ECO:0007669"/>
    <property type="project" value="InterPro"/>
</dbReference>
<dbReference type="Pfam" id="PF00067">
    <property type="entry name" value="p450"/>
    <property type="match status" value="1"/>
</dbReference>
<dbReference type="Proteomes" id="UP001324115">
    <property type="component" value="Unassembled WGS sequence"/>
</dbReference>
<dbReference type="PRINTS" id="PR00463">
    <property type="entry name" value="EP450I"/>
</dbReference>
<comment type="catalytic activity">
    <reaction evidence="10">
        <text>campesterol + reduced [NADPH--hemoprotein reductase] + O2 = (22S)-22-hydroxycampesterol + oxidized [NADPH--hemoprotein reductase] + H2O + H(+)</text>
        <dbReference type="Rhea" id="RHEA:69835"/>
        <dbReference type="Rhea" id="RHEA-COMP:11964"/>
        <dbReference type="Rhea" id="RHEA-COMP:11965"/>
        <dbReference type="ChEBI" id="CHEBI:15377"/>
        <dbReference type="ChEBI" id="CHEBI:15378"/>
        <dbReference type="ChEBI" id="CHEBI:15379"/>
        <dbReference type="ChEBI" id="CHEBI:28623"/>
        <dbReference type="ChEBI" id="CHEBI:57618"/>
        <dbReference type="ChEBI" id="CHEBI:58210"/>
        <dbReference type="ChEBI" id="CHEBI:72331"/>
    </reaction>
    <physiologicalReaction direction="left-to-right" evidence="10">
        <dbReference type="Rhea" id="RHEA:69836"/>
    </physiologicalReaction>
</comment>
<keyword evidence="14 15" id="KW-0349">Heme</keyword>
<gene>
    <name evidence="17" type="ORF">RGQ29_012125</name>
</gene>
<keyword evidence="18" id="KW-1185">Reference proteome</keyword>
<comment type="similarity">
    <text evidence="3 15">Belongs to the cytochrome P450 family.</text>
</comment>
<keyword evidence="15" id="KW-0560">Oxidoreductase</keyword>
<comment type="caution">
    <text evidence="17">The sequence shown here is derived from an EMBL/GenBank/DDBJ whole genome shotgun (WGS) entry which is preliminary data.</text>
</comment>